<proteinExistence type="predicted"/>
<dbReference type="OrthoDB" id="3800544at2759"/>
<feature type="region of interest" description="Disordered" evidence="1">
    <location>
        <begin position="623"/>
        <end position="642"/>
    </location>
</feature>
<feature type="compositionally biased region" description="Basic and acidic residues" evidence="1">
    <location>
        <begin position="743"/>
        <end position="760"/>
    </location>
</feature>
<evidence type="ECO:0000256" key="1">
    <source>
        <dbReference type="SAM" id="MobiDB-lite"/>
    </source>
</evidence>
<feature type="region of interest" description="Disordered" evidence="1">
    <location>
        <begin position="516"/>
        <end position="553"/>
    </location>
</feature>
<feature type="compositionally biased region" description="Low complexity" evidence="1">
    <location>
        <begin position="110"/>
        <end position="123"/>
    </location>
</feature>
<keyword evidence="3" id="KW-1185">Reference proteome</keyword>
<feature type="region of interest" description="Disordered" evidence="1">
    <location>
        <begin position="468"/>
        <end position="499"/>
    </location>
</feature>
<feature type="compositionally biased region" description="Polar residues" evidence="1">
    <location>
        <begin position="55"/>
        <end position="90"/>
    </location>
</feature>
<feature type="region of interest" description="Disordered" evidence="1">
    <location>
        <begin position="718"/>
        <end position="760"/>
    </location>
</feature>
<feature type="compositionally biased region" description="Polar residues" evidence="1">
    <location>
        <begin position="517"/>
        <end position="539"/>
    </location>
</feature>
<name>A0A8H7IWL7_9PLEO</name>
<reference evidence="2" key="2">
    <citation type="submission" date="2020-09" db="EMBL/GenBank/DDBJ databases">
        <title>Reference genome assembly for Australian Ascochyta lentis isolate Al4.</title>
        <authorList>
            <person name="Lee R.C."/>
            <person name="Farfan-Caceres L.M."/>
            <person name="Debler J.W."/>
            <person name="Williams A.H."/>
            <person name="Henares B.M."/>
        </authorList>
    </citation>
    <scope>NUCLEOTIDE SEQUENCE</scope>
    <source>
        <strain evidence="2">Al4</strain>
    </source>
</reference>
<evidence type="ECO:0000313" key="3">
    <source>
        <dbReference type="Proteomes" id="UP000651452"/>
    </source>
</evidence>
<accession>A0A8H7IWL7</accession>
<feature type="compositionally biased region" description="Polar residues" evidence="1">
    <location>
        <begin position="729"/>
        <end position="739"/>
    </location>
</feature>
<organism evidence="2 3">
    <name type="scientific">Ascochyta lentis</name>
    <dbReference type="NCBI Taxonomy" id="205686"/>
    <lineage>
        <taxon>Eukaryota</taxon>
        <taxon>Fungi</taxon>
        <taxon>Dikarya</taxon>
        <taxon>Ascomycota</taxon>
        <taxon>Pezizomycotina</taxon>
        <taxon>Dothideomycetes</taxon>
        <taxon>Pleosporomycetidae</taxon>
        <taxon>Pleosporales</taxon>
        <taxon>Pleosporineae</taxon>
        <taxon>Didymellaceae</taxon>
        <taxon>Ascochyta</taxon>
    </lineage>
</organism>
<feature type="compositionally biased region" description="Polar residues" evidence="1">
    <location>
        <begin position="125"/>
        <end position="136"/>
    </location>
</feature>
<dbReference type="AlphaFoldDB" id="A0A8H7IWL7"/>
<feature type="region of interest" description="Disordered" evidence="1">
    <location>
        <begin position="1"/>
        <end position="171"/>
    </location>
</feature>
<dbReference type="Proteomes" id="UP000651452">
    <property type="component" value="Unassembled WGS sequence"/>
</dbReference>
<evidence type="ECO:0000313" key="2">
    <source>
        <dbReference type="EMBL" id="KAF9692444.1"/>
    </source>
</evidence>
<feature type="compositionally biased region" description="Acidic residues" evidence="1">
    <location>
        <begin position="23"/>
        <end position="35"/>
    </location>
</feature>
<protein>
    <submittedName>
        <fullName evidence="2">Uncharacterized protein</fullName>
    </submittedName>
</protein>
<feature type="compositionally biased region" description="Acidic residues" evidence="1">
    <location>
        <begin position="94"/>
        <end position="107"/>
    </location>
</feature>
<sequence>MPYSSDPRTLMDARSQREGNATSEDEEDSNSDDELTKELMAGFENDSDEDEEVGTRTSNTHDLLNSPTASAFETSSGIQAPLTSTDQSIAESAVDLEDSSEEGEFEDIFPVVSSSAATTAVPADNPSQVLSSNSPKEQLDASPTEERPIVSKGQKNRPPKGTKTSHNYHGLPRRYAEDGAEIGYREAAPGAHTYAYVSDEPILSDDPYHAKGCQRRMVFESDPVPKHQQYESQNARLPRKPGEIDYPDAADKMYDWCRTRRGVSGATKETLEDGKLPRHFVLKMGLPHGPNGEATRIAERLKSVVNHFFYNRLVKSHLTIQIEIPFHFIAGGGYFKAYMDAIRVLMNPHPNATKKLGQRLTIELDKRSAQLFRNCDPRSFHPKPFDYEAEWRNRVGNNQHVFTETYPGTQLHMPDGWRPTQEQFEAAKKAYLARGQIANLHKPAQVDTAIADIKVFIEEVEQFQHPATSAVPTTRLPGTQTDGASFPQVSLNGLNQQNAHGFHDDAQLQQIVRAPSTPATSRMPSTEMAQAPSQQQHPQNGPHYGFQEQRQQTQHTFVSAQALQNHSHIADAPWGNAPLPQMGSFRQPLPHSIPSVPHPVPQYPEPAHGWQQTARSMSIVQPGTRPQHASTAQAGPAALPAQSLQWSGGVSTVVTQDPRHLNRINHDSSAMSFGTPQFIAHQEVQQYQYQYQYHHYPQNLRESPAASLPTSTYGRTFMSPPLPTLEPIATNTEARTASMNRKRKDDEDAAGEHLNKRSRK</sequence>
<feature type="region of interest" description="Disordered" evidence="1">
    <location>
        <begin position="225"/>
        <end position="244"/>
    </location>
</feature>
<comment type="caution">
    <text evidence="2">The sequence shown here is derived from an EMBL/GenBank/DDBJ whole genome shotgun (WGS) entry which is preliminary data.</text>
</comment>
<dbReference type="EMBL" id="RZGK01000018">
    <property type="protein sequence ID" value="KAF9692444.1"/>
    <property type="molecule type" value="Genomic_DNA"/>
</dbReference>
<gene>
    <name evidence="2" type="ORF">EKO04_009759</name>
</gene>
<reference evidence="2" key="1">
    <citation type="submission" date="2018-12" db="EMBL/GenBank/DDBJ databases">
        <authorList>
            <person name="Syme R.A."/>
            <person name="Farfan-Caceres L."/>
            <person name="Lichtenzveig J."/>
        </authorList>
    </citation>
    <scope>NUCLEOTIDE SEQUENCE</scope>
    <source>
        <strain evidence="2">Al4</strain>
    </source>
</reference>